<dbReference type="NCBIfam" id="NF001316">
    <property type="entry name" value="PRK00258.2-5"/>
    <property type="match status" value="1"/>
</dbReference>
<feature type="binding site" evidence="8">
    <location>
        <position position="231"/>
    </location>
    <ligand>
        <name>shikimate</name>
        <dbReference type="ChEBI" id="CHEBI:36208"/>
    </ligand>
</feature>
<evidence type="ECO:0000256" key="2">
    <source>
        <dbReference type="ARBA" id="ARBA00012962"/>
    </source>
</evidence>
<feature type="binding site" evidence="8">
    <location>
        <position position="99"/>
    </location>
    <ligand>
        <name>shikimate</name>
        <dbReference type="ChEBI" id="CHEBI:36208"/>
    </ligand>
</feature>
<feature type="binding site" evidence="8">
    <location>
        <position position="59"/>
    </location>
    <ligand>
        <name>shikimate</name>
        <dbReference type="ChEBI" id="CHEBI:36208"/>
    </ligand>
</feature>
<gene>
    <name evidence="8" type="primary">aroE</name>
    <name evidence="11" type="ORF">CVU5213_05425</name>
</gene>
<comment type="catalytic activity">
    <reaction evidence="7 8">
        <text>shikimate + NADP(+) = 3-dehydroshikimate + NADPH + H(+)</text>
        <dbReference type="Rhea" id="RHEA:17737"/>
        <dbReference type="ChEBI" id="CHEBI:15378"/>
        <dbReference type="ChEBI" id="CHEBI:16630"/>
        <dbReference type="ChEBI" id="CHEBI:36208"/>
        <dbReference type="ChEBI" id="CHEBI:57783"/>
        <dbReference type="ChEBI" id="CHEBI:58349"/>
        <dbReference type="EC" id="1.1.1.25"/>
    </reaction>
</comment>
<dbReference type="InterPro" id="IPR036291">
    <property type="entry name" value="NAD(P)-bd_dom_sf"/>
</dbReference>
<dbReference type="InterPro" id="IPR013708">
    <property type="entry name" value="Shikimate_DH-bd_N"/>
</dbReference>
<comment type="similarity">
    <text evidence="8">Belongs to the shikimate dehydrogenase family.</text>
</comment>
<comment type="caution">
    <text evidence="11">The sequence shown here is derived from an EMBL/GenBank/DDBJ whole genome shotgun (WGS) entry which is preliminary data.</text>
</comment>
<dbReference type="InterPro" id="IPR011342">
    <property type="entry name" value="Shikimate_DH"/>
</dbReference>
<evidence type="ECO:0000256" key="4">
    <source>
        <dbReference type="ARBA" id="ARBA00022857"/>
    </source>
</evidence>
<evidence type="ECO:0000256" key="5">
    <source>
        <dbReference type="ARBA" id="ARBA00023002"/>
    </source>
</evidence>
<keyword evidence="3 8" id="KW-0028">Amino-acid biosynthesis</keyword>
<dbReference type="EC" id="1.1.1.25" evidence="2 8"/>
<keyword evidence="4 8" id="KW-0521">NADP</keyword>
<keyword evidence="12" id="KW-1185">Reference proteome</keyword>
<feature type="binding site" evidence="8">
    <location>
        <position position="224"/>
    </location>
    <ligand>
        <name>NADP(+)</name>
        <dbReference type="ChEBI" id="CHEBI:58349"/>
    </ligand>
</feature>
<evidence type="ECO:0000256" key="3">
    <source>
        <dbReference type="ARBA" id="ARBA00022605"/>
    </source>
</evidence>
<evidence type="ECO:0000313" key="12">
    <source>
        <dbReference type="Proteomes" id="UP000811399"/>
    </source>
</evidence>
<dbReference type="Pfam" id="PF01488">
    <property type="entry name" value="Shikimate_DH"/>
    <property type="match status" value="1"/>
</dbReference>
<feature type="binding site" evidence="8">
    <location>
        <position position="75"/>
    </location>
    <ligand>
        <name>NADP(+)</name>
        <dbReference type="ChEBI" id="CHEBI:58349"/>
    </ligand>
</feature>
<sequence>MKFFCVIGDPISHSKSPRIHNNAIKLLGLNGIYTRFHLKDKEKLKENLFKLRLDGANITLPFKEEALKIADFKDDLATQIGSANTLILKENRIYAYNTDASGFLKAIEEFKDVKKALILGAGGTARAIAYALKQKNIHAIIANRSEKKLTHFKDFQCMLYENLKDFEFDIIINSTSAGLNDDHLPCDVNLLKKIRTKYAFEVIYGKKTPFIKFYEEKNIKHKDGLHMLLWQGIFAFELFFDLKNQQKQIQKAMLEALNLR</sequence>
<evidence type="ECO:0000256" key="6">
    <source>
        <dbReference type="ARBA" id="ARBA00023141"/>
    </source>
</evidence>
<evidence type="ECO:0000259" key="10">
    <source>
        <dbReference type="Pfam" id="PF08501"/>
    </source>
</evidence>
<comment type="pathway">
    <text evidence="1 8">Metabolic intermediate biosynthesis; chorismate biosynthesis; chorismate from D-erythrose 4-phosphate and phosphoenolpyruvate: step 4/7.</text>
</comment>
<dbReference type="SUPFAM" id="SSF51735">
    <property type="entry name" value="NAD(P)-binding Rossmann-fold domains"/>
    <property type="match status" value="1"/>
</dbReference>
<name>A0ABS5P372_9BACT</name>
<evidence type="ECO:0000313" key="11">
    <source>
        <dbReference type="EMBL" id="MBS4241160.1"/>
    </source>
</evidence>
<dbReference type="Gene3D" id="3.40.50.10860">
    <property type="entry name" value="Leucine Dehydrogenase, chain A, domain 1"/>
    <property type="match status" value="1"/>
</dbReference>
<dbReference type="Proteomes" id="UP000811399">
    <property type="component" value="Unassembled WGS sequence"/>
</dbReference>
<evidence type="ECO:0000256" key="1">
    <source>
        <dbReference type="ARBA" id="ARBA00004871"/>
    </source>
</evidence>
<dbReference type="InterPro" id="IPR046346">
    <property type="entry name" value="Aminoacid_DH-like_N_sf"/>
</dbReference>
<reference evidence="11 12" key="1">
    <citation type="journal article" date="2021" name="Syst. Appl. Microbiol.">
        <title>nCampylobacter vulpis sp. nov. isolated from wild red foxes.</title>
        <authorList>
            <person name="Parisi A."/>
            <person name="Chiara M."/>
            <person name="Caffara M."/>
            <person name="Mion D."/>
            <person name="Miller W.G."/>
            <person name="Caruso M."/>
            <person name="Manzari C."/>
            <person name="Florio D."/>
            <person name="Capozzi L."/>
            <person name="D'Erchia A.M."/>
            <person name="Manzulli V."/>
            <person name="Zanoni R.G."/>
        </authorList>
    </citation>
    <scope>NUCLEOTIDE SEQUENCE [LARGE SCALE GENOMIC DNA]</scope>
    <source>
        <strain evidence="11 12">52/13</strain>
    </source>
</reference>
<dbReference type="InterPro" id="IPR022893">
    <property type="entry name" value="Shikimate_DH_fam"/>
</dbReference>
<evidence type="ECO:0000259" key="9">
    <source>
        <dbReference type="Pfam" id="PF01488"/>
    </source>
</evidence>
<protein>
    <recommendedName>
        <fullName evidence="2 8">Shikimate dehydrogenase (NADP(+))</fullName>
        <shortName evidence="8">SDH</shortName>
        <ecNumber evidence="2 8">1.1.1.25</ecNumber>
    </recommendedName>
</protein>
<feature type="domain" description="Quinate/shikimate 5-dehydrogenase/glutamyl-tRNA reductase" evidence="9">
    <location>
        <begin position="112"/>
        <end position="177"/>
    </location>
</feature>
<dbReference type="Gene3D" id="3.40.50.720">
    <property type="entry name" value="NAD(P)-binding Rossmann-like Domain"/>
    <property type="match status" value="1"/>
</dbReference>
<organism evidence="11 12">
    <name type="scientific">Campylobacter vulpis</name>
    <dbReference type="NCBI Taxonomy" id="1655500"/>
    <lineage>
        <taxon>Bacteria</taxon>
        <taxon>Pseudomonadati</taxon>
        <taxon>Campylobacterota</taxon>
        <taxon>Epsilonproteobacteria</taxon>
        <taxon>Campylobacterales</taxon>
        <taxon>Campylobacteraceae</taxon>
        <taxon>Campylobacter</taxon>
    </lineage>
</organism>
<dbReference type="PANTHER" id="PTHR21089:SF1">
    <property type="entry name" value="BIFUNCTIONAL 3-DEHYDROQUINATE DEHYDRATASE_SHIKIMATE DEHYDROGENASE, CHLOROPLASTIC"/>
    <property type="match status" value="1"/>
</dbReference>
<evidence type="ECO:0000256" key="7">
    <source>
        <dbReference type="ARBA" id="ARBA00049442"/>
    </source>
</evidence>
<comment type="caution">
    <text evidence="8">Lacks conserved residue(s) required for the propagation of feature annotation.</text>
</comment>
<keyword evidence="5 8" id="KW-0560">Oxidoreductase</keyword>
<feature type="binding site" evidence="8">
    <location>
        <position position="204"/>
    </location>
    <ligand>
        <name>shikimate</name>
        <dbReference type="ChEBI" id="CHEBI:36208"/>
    </ligand>
</feature>
<dbReference type="PANTHER" id="PTHR21089">
    <property type="entry name" value="SHIKIMATE DEHYDROGENASE"/>
    <property type="match status" value="1"/>
</dbReference>
<dbReference type="RefSeq" id="WP_213243922.1">
    <property type="nucleotide sequence ID" value="NZ_VJYP01000049.1"/>
</dbReference>
<dbReference type="InterPro" id="IPR006151">
    <property type="entry name" value="Shikm_DH/Glu-tRNA_Rdtase"/>
</dbReference>
<dbReference type="CDD" id="cd01065">
    <property type="entry name" value="NAD_bind_Shikimate_DH"/>
    <property type="match status" value="1"/>
</dbReference>
<feature type="binding site" evidence="8">
    <location>
        <begin position="14"/>
        <end position="16"/>
    </location>
    <ligand>
        <name>shikimate</name>
        <dbReference type="ChEBI" id="CHEBI:36208"/>
    </ligand>
</feature>
<comment type="function">
    <text evidence="8">Involved in the biosynthesis of the chorismate, which leads to the biosynthesis of aromatic amino acids. Catalyzes the reversible NADPH linked reduction of 3-dehydroshikimate (DHSA) to yield shikimate (SA).</text>
</comment>
<comment type="subunit">
    <text evidence="8">Homodimer.</text>
</comment>
<proteinExistence type="inferred from homology"/>
<feature type="binding site" evidence="8">
    <location>
        <position position="84"/>
    </location>
    <ligand>
        <name>shikimate</name>
        <dbReference type="ChEBI" id="CHEBI:36208"/>
    </ligand>
</feature>
<dbReference type="EMBL" id="VJYU01000014">
    <property type="protein sequence ID" value="MBS4241160.1"/>
    <property type="molecule type" value="Genomic_DNA"/>
</dbReference>
<dbReference type="SUPFAM" id="SSF53223">
    <property type="entry name" value="Aminoacid dehydrogenase-like, N-terminal domain"/>
    <property type="match status" value="1"/>
</dbReference>
<feature type="binding site" evidence="8">
    <location>
        <position position="202"/>
    </location>
    <ligand>
        <name>NADP(+)</name>
        <dbReference type="ChEBI" id="CHEBI:58349"/>
    </ligand>
</feature>
<dbReference type="NCBIfam" id="TIGR00507">
    <property type="entry name" value="aroE"/>
    <property type="match status" value="1"/>
</dbReference>
<evidence type="ECO:0000256" key="8">
    <source>
        <dbReference type="HAMAP-Rule" id="MF_00222"/>
    </source>
</evidence>
<keyword evidence="6 8" id="KW-0057">Aromatic amino acid biosynthesis</keyword>
<dbReference type="Pfam" id="PF08501">
    <property type="entry name" value="Shikimate_dh_N"/>
    <property type="match status" value="1"/>
</dbReference>
<accession>A0ABS5P372</accession>
<dbReference type="HAMAP" id="MF_00222">
    <property type="entry name" value="Shikimate_DH_AroE"/>
    <property type="match status" value="1"/>
</dbReference>
<feature type="active site" description="Proton acceptor" evidence="8">
    <location>
        <position position="63"/>
    </location>
</feature>
<dbReference type="GO" id="GO:0004764">
    <property type="term" value="F:shikimate 3-dehydrogenase (NADP+) activity"/>
    <property type="evidence" value="ECO:0007669"/>
    <property type="project" value="UniProtKB-EC"/>
</dbReference>
<feature type="domain" description="Shikimate dehydrogenase substrate binding N-terminal" evidence="10">
    <location>
        <begin position="6"/>
        <end position="86"/>
    </location>
</feature>